<keyword evidence="3" id="KW-1185">Reference proteome</keyword>
<protein>
    <submittedName>
        <fullName evidence="2">Uncharacterized protein</fullName>
    </submittedName>
</protein>
<sequence length="125" mass="14657">MYDSCFTLYYLIILISGINEVQGSAQKANIDHLTTYTKQKSRSQEHVLLKIQLNAYSWNNLSPRKKLSVIDALRDFRPPDNRIRFFKATYREVLMYKYTPHPTAAWYNSVVSYPSLTYDLPLTIL</sequence>
<evidence type="ECO:0000313" key="3">
    <source>
        <dbReference type="Proteomes" id="UP000177625"/>
    </source>
</evidence>
<feature type="signal peptide" evidence="1">
    <location>
        <begin position="1"/>
        <end position="23"/>
    </location>
</feature>
<proteinExistence type="predicted"/>
<dbReference type="Proteomes" id="UP000177625">
    <property type="component" value="Unassembled WGS sequence"/>
</dbReference>
<organism evidence="2 3">
    <name type="scientific">Rhynchosporium secalis</name>
    <name type="common">Barley scald fungus</name>
    <dbReference type="NCBI Taxonomy" id="38038"/>
    <lineage>
        <taxon>Eukaryota</taxon>
        <taxon>Fungi</taxon>
        <taxon>Dikarya</taxon>
        <taxon>Ascomycota</taxon>
        <taxon>Pezizomycotina</taxon>
        <taxon>Leotiomycetes</taxon>
        <taxon>Helotiales</taxon>
        <taxon>Ploettnerulaceae</taxon>
        <taxon>Rhynchosporium</taxon>
    </lineage>
</organism>
<evidence type="ECO:0000313" key="2">
    <source>
        <dbReference type="EMBL" id="CZT41697.1"/>
    </source>
</evidence>
<dbReference type="EMBL" id="FJVC01000043">
    <property type="protein sequence ID" value="CZT41697.1"/>
    <property type="molecule type" value="Genomic_DNA"/>
</dbReference>
<feature type="chain" id="PRO_5009447773" evidence="1">
    <location>
        <begin position="24"/>
        <end position="125"/>
    </location>
</feature>
<gene>
    <name evidence="2" type="ORF">RSE6_01468</name>
</gene>
<keyword evidence="1" id="KW-0732">Signal</keyword>
<evidence type="ECO:0000256" key="1">
    <source>
        <dbReference type="SAM" id="SignalP"/>
    </source>
</evidence>
<dbReference type="AlphaFoldDB" id="A0A1E1LXU8"/>
<reference evidence="3" key="1">
    <citation type="submission" date="2016-03" db="EMBL/GenBank/DDBJ databases">
        <authorList>
            <person name="Guldener U."/>
        </authorList>
    </citation>
    <scope>NUCLEOTIDE SEQUENCE [LARGE SCALE GENOMIC DNA]</scope>
</reference>
<name>A0A1E1LXU8_RHYSE</name>
<accession>A0A1E1LXU8</accession>